<sequence>MAAPPEENNREQPPSEQPSAERQAAGSTTTMAAPLAESMGKTDLGEPRPSPSSAYSSRCSSSHALIRKEGSISAASDISRTSKTAPRSQPVPKDIIYRVPEAITDNHPSKRAARRRRGICRSCFCRCFCVLSILFVLVLLISVAAFVLYLIFQPQLPKIGIESLAVSKFNISDRNPSSNNASDTYASYVTADATMKVVMQNPNKKIRVVYEDLQGELSYEGTVISQALMDPSVLRQNPKNTSAAQIRMLADMVSLGKDETVSMKNDLKAHSAIHLKVSTSANVVLQLGSWESGHLNMQFNCSVQIDVRPNATVAHQPEECNTDHSKLLALHILNPFN</sequence>
<dbReference type="Proteomes" id="UP000825935">
    <property type="component" value="Chromosome 35"/>
</dbReference>
<dbReference type="GO" id="GO:0098542">
    <property type="term" value="P:defense response to other organism"/>
    <property type="evidence" value="ECO:0007669"/>
    <property type="project" value="InterPro"/>
</dbReference>
<feature type="compositionally biased region" description="Polar residues" evidence="3">
    <location>
        <begin position="11"/>
        <end position="31"/>
    </location>
</feature>
<organism evidence="5 6">
    <name type="scientific">Ceratopteris richardii</name>
    <name type="common">Triangle waterfern</name>
    <dbReference type="NCBI Taxonomy" id="49495"/>
    <lineage>
        <taxon>Eukaryota</taxon>
        <taxon>Viridiplantae</taxon>
        <taxon>Streptophyta</taxon>
        <taxon>Embryophyta</taxon>
        <taxon>Tracheophyta</taxon>
        <taxon>Polypodiopsida</taxon>
        <taxon>Polypodiidae</taxon>
        <taxon>Polypodiales</taxon>
        <taxon>Pteridineae</taxon>
        <taxon>Pteridaceae</taxon>
        <taxon>Parkerioideae</taxon>
        <taxon>Ceratopteris</taxon>
    </lineage>
</organism>
<keyword evidence="4" id="KW-0812">Transmembrane</keyword>
<comment type="caution">
    <text evidence="5">The sequence shown here is derived from an EMBL/GenBank/DDBJ whole genome shotgun (WGS) entry which is preliminary data.</text>
</comment>
<gene>
    <name evidence="5" type="ORF">KP509_35G052800</name>
</gene>
<evidence type="ECO:0000313" key="6">
    <source>
        <dbReference type="Proteomes" id="UP000825935"/>
    </source>
</evidence>
<feature type="transmembrane region" description="Helical" evidence="4">
    <location>
        <begin position="123"/>
        <end position="152"/>
    </location>
</feature>
<accession>A0A8T2QGZ7</accession>
<dbReference type="OrthoDB" id="1934210at2759"/>
<dbReference type="PANTHER" id="PTHR31234">
    <property type="entry name" value="LATE EMBRYOGENESIS ABUNDANT (LEA) HYDROXYPROLINE-RICH GLYCOPROTEIN FAMILY"/>
    <property type="match status" value="1"/>
</dbReference>
<reference evidence="5" key="1">
    <citation type="submission" date="2021-08" db="EMBL/GenBank/DDBJ databases">
        <title>WGS assembly of Ceratopteris richardii.</title>
        <authorList>
            <person name="Marchant D.B."/>
            <person name="Chen G."/>
            <person name="Jenkins J."/>
            <person name="Shu S."/>
            <person name="Leebens-Mack J."/>
            <person name="Grimwood J."/>
            <person name="Schmutz J."/>
            <person name="Soltis P."/>
            <person name="Soltis D."/>
            <person name="Chen Z.-H."/>
        </authorList>
    </citation>
    <scope>NUCLEOTIDE SEQUENCE</scope>
    <source>
        <strain evidence="5">Whitten #5841</strain>
        <tissue evidence="5">Leaf</tissue>
    </source>
</reference>
<feature type="region of interest" description="Disordered" evidence="3">
    <location>
        <begin position="72"/>
        <end position="91"/>
    </location>
</feature>
<evidence type="ECO:0000256" key="4">
    <source>
        <dbReference type="SAM" id="Phobius"/>
    </source>
</evidence>
<dbReference type="GO" id="GO:0016020">
    <property type="term" value="C:membrane"/>
    <property type="evidence" value="ECO:0007669"/>
    <property type="project" value="UniProtKB-SubCell"/>
</dbReference>
<evidence type="ECO:0000256" key="2">
    <source>
        <dbReference type="ARBA" id="ARBA00023136"/>
    </source>
</evidence>
<dbReference type="PANTHER" id="PTHR31234:SF2">
    <property type="entry name" value="OS05G0199100 PROTEIN"/>
    <property type="match status" value="1"/>
</dbReference>
<feature type="region of interest" description="Disordered" evidence="3">
    <location>
        <begin position="1"/>
        <end position="58"/>
    </location>
</feature>
<protein>
    <recommendedName>
        <fullName evidence="7">Late embryogenesis abundant protein LEA-2 subgroup domain-containing protein</fullName>
    </recommendedName>
</protein>
<comment type="subcellular location">
    <subcellularLocation>
        <location evidence="1">Membrane</location>
    </subcellularLocation>
</comment>
<keyword evidence="6" id="KW-1185">Reference proteome</keyword>
<keyword evidence="2 4" id="KW-0472">Membrane</keyword>
<proteinExistence type="predicted"/>
<dbReference type="InterPro" id="IPR044839">
    <property type="entry name" value="NDR1-like"/>
</dbReference>
<feature type="compositionally biased region" description="Polar residues" evidence="3">
    <location>
        <begin position="73"/>
        <end position="87"/>
    </location>
</feature>
<dbReference type="EMBL" id="CM035440">
    <property type="protein sequence ID" value="KAH7282908.1"/>
    <property type="molecule type" value="Genomic_DNA"/>
</dbReference>
<evidence type="ECO:0000313" key="5">
    <source>
        <dbReference type="EMBL" id="KAH7282908.1"/>
    </source>
</evidence>
<name>A0A8T2QGZ7_CERRI</name>
<evidence type="ECO:0000256" key="3">
    <source>
        <dbReference type="SAM" id="MobiDB-lite"/>
    </source>
</evidence>
<evidence type="ECO:0008006" key="7">
    <source>
        <dbReference type="Google" id="ProtNLM"/>
    </source>
</evidence>
<evidence type="ECO:0000256" key="1">
    <source>
        <dbReference type="ARBA" id="ARBA00004370"/>
    </source>
</evidence>
<keyword evidence="4" id="KW-1133">Transmembrane helix</keyword>
<dbReference type="AlphaFoldDB" id="A0A8T2QGZ7"/>